<dbReference type="Gene3D" id="3.30.40.10">
    <property type="entry name" value="Zinc/RING finger domain, C3HC4 (zinc finger)"/>
    <property type="match status" value="1"/>
</dbReference>
<dbReference type="GO" id="GO:0008270">
    <property type="term" value="F:zinc ion binding"/>
    <property type="evidence" value="ECO:0007669"/>
    <property type="project" value="UniProtKB-KW"/>
</dbReference>
<dbReference type="PROSITE" id="PS00518">
    <property type="entry name" value="ZF_RING_1"/>
    <property type="match status" value="1"/>
</dbReference>
<reference evidence="5" key="1">
    <citation type="journal article" date="2020" name="Nature">
        <title>Giant virus diversity and host interactions through global metagenomics.</title>
        <authorList>
            <person name="Schulz F."/>
            <person name="Roux S."/>
            <person name="Paez-Espino D."/>
            <person name="Jungbluth S."/>
            <person name="Walsh D.A."/>
            <person name="Denef V.J."/>
            <person name="McMahon K.D."/>
            <person name="Konstantinidis K.T."/>
            <person name="Eloe-Fadrosh E.A."/>
            <person name="Kyrpides N.C."/>
            <person name="Woyke T."/>
        </authorList>
    </citation>
    <scope>NUCLEOTIDE SEQUENCE</scope>
    <source>
        <strain evidence="5">GVMAG-S-1016713-123</strain>
    </source>
</reference>
<keyword evidence="2" id="KW-0863">Zinc-finger</keyword>
<keyword evidence="1" id="KW-0479">Metal-binding</keyword>
<organism evidence="5">
    <name type="scientific">viral metagenome</name>
    <dbReference type="NCBI Taxonomy" id="1070528"/>
    <lineage>
        <taxon>unclassified sequences</taxon>
        <taxon>metagenomes</taxon>
        <taxon>organismal metagenomes</taxon>
    </lineage>
</organism>
<protein>
    <recommendedName>
        <fullName evidence="4">RING-type domain-containing protein</fullName>
    </recommendedName>
</protein>
<dbReference type="GO" id="GO:0016567">
    <property type="term" value="P:protein ubiquitination"/>
    <property type="evidence" value="ECO:0007669"/>
    <property type="project" value="InterPro"/>
</dbReference>
<dbReference type="InterPro" id="IPR039398">
    <property type="entry name" value="Deltex_fam"/>
</dbReference>
<accession>A0A6C0LXB8</accession>
<dbReference type="Pfam" id="PF00097">
    <property type="entry name" value="zf-C3HC4"/>
    <property type="match status" value="1"/>
</dbReference>
<dbReference type="AlphaFoldDB" id="A0A6C0LXB8"/>
<dbReference type="SMART" id="SM00184">
    <property type="entry name" value="RING"/>
    <property type="match status" value="1"/>
</dbReference>
<dbReference type="GO" id="GO:0007219">
    <property type="term" value="P:Notch signaling pathway"/>
    <property type="evidence" value="ECO:0007669"/>
    <property type="project" value="InterPro"/>
</dbReference>
<sequence length="315" mass="35384">MPCSYCHLPSHNISACQKASFERAVSIYNDGADLVLTHRPAVLQQWITDSDGHMPSEAVWDLSHHHRFRQTPAHQNVIRSLTGFRGLRPDAPMRDGHVNLNHIIEKLPAGGGPTSWNPNVVIMKVTLVDNKVVVEQLDGDIGRSAHLRYKSDQKLLMLARRRTQQEQTRMARLQQAGGDARLIGRPLPIPVRPPPIPVEELILHTNAIETTECPVCMDPLGNTNKSILRCGHQFCSDCIFRHFQGAGGTKCPCCRSDYVHRVPGWLPPGSQRPTHHRAQHRAHNATGRIDRLETMMETMIQRMLQNIAPQAQTNV</sequence>
<evidence type="ECO:0000313" key="5">
    <source>
        <dbReference type="EMBL" id="QHU34401.1"/>
    </source>
</evidence>
<proteinExistence type="predicted"/>
<dbReference type="SUPFAM" id="SSF57850">
    <property type="entry name" value="RING/U-box"/>
    <property type="match status" value="1"/>
</dbReference>
<dbReference type="InterPro" id="IPR018957">
    <property type="entry name" value="Znf_C3HC4_RING-type"/>
</dbReference>
<evidence type="ECO:0000256" key="3">
    <source>
        <dbReference type="ARBA" id="ARBA00022833"/>
    </source>
</evidence>
<dbReference type="PANTHER" id="PTHR12622">
    <property type="entry name" value="DELTEX-RELATED"/>
    <property type="match status" value="1"/>
</dbReference>
<dbReference type="PROSITE" id="PS50089">
    <property type="entry name" value="ZF_RING_2"/>
    <property type="match status" value="1"/>
</dbReference>
<evidence type="ECO:0000256" key="2">
    <source>
        <dbReference type="ARBA" id="ARBA00022771"/>
    </source>
</evidence>
<dbReference type="InterPro" id="IPR017907">
    <property type="entry name" value="Znf_RING_CS"/>
</dbReference>
<evidence type="ECO:0000256" key="1">
    <source>
        <dbReference type="ARBA" id="ARBA00022723"/>
    </source>
</evidence>
<dbReference type="EMBL" id="MN740570">
    <property type="protein sequence ID" value="QHU34401.1"/>
    <property type="molecule type" value="Genomic_DNA"/>
</dbReference>
<evidence type="ECO:0000259" key="4">
    <source>
        <dbReference type="PROSITE" id="PS50089"/>
    </source>
</evidence>
<name>A0A6C0LXB8_9ZZZZ</name>
<feature type="domain" description="RING-type" evidence="4">
    <location>
        <begin position="213"/>
        <end position="255"/>
    </location>
</feature>
<dbReference type="InterPro" id="IPR001841">
    <property type="entry name" value="Znf_RING"/>
</dbReference>
<keyword evidence="3" id="KW-0862">Zinc</keyword>
<dbReference type="InterPro" id="IPR013083">
    <property type="entry name" value="Znf_RING/FYVE/PHD"/>
</dbReference>